<dbReference type="Proteomes" id="UP000094463">
    <property type="component" value="Chromosome"/>
</dbReference>
<dbReference type="STRING" id="632773.BBEV_2175"/>
<dbReference type="Pfam" id="PF13391">
    <property type="entry name" value="HNH_2"/>
    <property type="match status" value="1"/>
</dbReference>
<feature type="domain" description="HNH nuclease" evidence="1">
    <location>
        <begin position="189"/>
        <end position="242"/>
    </location>
</feature>
<dbReference type="InterPro" id="IPR011396">
    <property type="entry name" value="PT_DNA_restrict"/>
</dbReference>
<evidence type="ECO:0000259" key="2">
    <source>
        <dbReference type="Pfam" id="PF26340"/>
    </source>
</evidence>
<dbReference type="NCBIfam" id="NF045808">
    <property type="entry name" value="PT-DNA_restrict"/>
    <property type="match status" value="1"/>
</dbReference>
<evidence type="ECO:0000259" key="1">
    <source>
        <dbReference type="Pfam" id="PF13391"/>
    </source>
</evidence>
<dbReference type="OrthoDB" id="67788at2"/>
<dbReference type="AlphaFoldDB" id="A0A1D7QWZ3"/>
<dbReference type="PIRSF" id="PIRSF030850">
    <property type="entry name" value="UCP030850"/>
    <property type="match status" value="1"/>
</dbReference>
<gene>
    <name evidence="3" type="ORF">BBEV_2175</name>
</gene>
<reference evidence="3 4" key="1">
    <citation type="submission" date="2015-08" db="EMBL/GenBank/DDBJ databases">
        <title>The complete genome sequence of Bacillus beveridgei MLTeJB.</title>
        <authorList>
            <person name="Hanson T.E."/>
            <person name="Mesa C."/>
            <person name="Basesman S.M."/>
            <person name="Oremland R.S."/>
        </authorList>
    </citation>
    <scope>NUCLEOTIDE SEQUENCE [LARGE SCALE GENOMIC DNA]</scope>
    <source>
        <strain evidence="3 4">MLTeJB</strain>
    </source>
</reference>
<organism evidence="3 4">
    <name type="scientific">Salisediminibacterium beveridgei</name>
    <dbReference type="NCBI Taxonomy" id="632773"/>
    <lineage>
        <taxon>Bacteria</taxon>
        <taxon>Bacillati</taxon>
        <taxon>Bacillota</taxon>
        <taxon>Bacilli</taxon>
        <taxon>Bacillales</taxon>
        <taxon>Bacillaceae</taxon>
        <taxon>Salisediminibacterium</taxon>
    </lineage>
</organism>
<protein>
    <submittedName>
        <fullName evidence="3">Uncharacterized protein</fullName>
    </submittedName>
</protein>
<dbReference type="KEGG" id="bbev:BBEV_2175"/>
<evidence type="ECO:0000313" key="3">
    <source>
        <dbReference type="EMBL" id="AOM83533.1"/>
    </source>
</evidence>
<dbReference type="RefSeq" id="WP_069365505.1">
    <property type="nucleotide sequence ID" value="NZ_CP012502.1"/>
</dbReference>
<feature type="domain" description="ScoMcrA-like DNA sulfur-binding" evidence="2">
    <location>
        <begin position="4"/>
        <end position="158"/>
    </location>
</feature>
<proteinExistence type="predicted"/>
<sequence length="297" mass="34166">MKIEDLIVEVEKLKLHKQKKIGASLKKPLFLLLLISLIDQNKVKQNRFSFHLLEHELDMLIKSFGGRNYASRPEQPFNYLASSMIWEVRSPYGTGVIRDDKLSKKVLRNAETYGYFNEDVYELLHASEKNRAIVSSFILKKFWPDTIQQDIKNMLGLPEGIVPGLDYYDQRKRDPQFTIEVLSNYRNSCAVCGFSSVFNDTPFGIDAAHIMWHAYEGPDTKDNGLALCKLHHWALDRGIYTFQPRTYEITVSSQFRSSDNISSNLITNLAGKKLRSSQAGGPANEYIEWHHNNVFVK</sequence>
<dbReference type="InterPro" id="IPR058813">
    <property type="entry name" value="DNA-SBD_ScoMcrA"/>
</dbReference>
<dbReference type="EMBL" id="CP012502">
    <property type="protein sequence ID" value="AOM83533.1"/>
    <property type="molecule type" value="Genomic_DNA"/>
</dbReference>
<dbReference type="Pfam" id="PF26340">
    <property type="entry name" value="DNA-SBD_ScoMcrA"/>
    <property type="match status" value="1"/>
</dbReference>
<name>A0A1D7QWZ3_9BACI</name>
<dbReference type="InterPro" id="IPR003615">
    <property type="entry name" value="HNH_nuc"/>
</dbReference>
<evidence type="ECO:0000313" key="4">
    <source>
        <dbReference type="Proteomes" id="UP000094463"/>
    </source>
</evidence>
<accession>A0A1D7QWZ3</accession>
<keyword evidence="4" id="KW-1185">Reference proteome</keyword>